<dbReference type="EMBL" id="JACICC010000002">
    <property type="protein sequence ID" value="MBB3809192.1"/>
    <property type="molecule type" value="Genomic_DNA"/>
</dbReference>
<dbReference type="AlphaFoldDB" id="A0A7W5Z3Q7"/>
<dbReference type="RefSeq" id="WP_210281564.1">
    <property type="nucleotide sequence ID" value="NZ_JACICC010000002.1"/>
</dbReference>
<keyword evidence="3" id="KW-1185">Reference proteome</keyword>
<accession>A0A7W5Z3Q7</accession>
<feature type="transmembrane region" description="Helical" evidence="1">
    <location>
        <begin position="79"/>
        <end position="104"/>
    </location>
</feature>
<feature type="transmembrane region" description="Helical" evidence="1">
    <location>
        <begin position="20"/>
        <end position="45"/>
    </location>
</feature>
<protein>
    <recommendedName>
        <fullName evidence="4">Transmembrane protein</fullName>
    </recommendedName>
</protein>
<evidence type="ECO:0000313" key="3">
    <source>
        <dbReference type="Proteomes" id="UP000537592"/>
    </source>
</evidence>
<reference evidence="2 3" key="1">
    <citation type="submission" date="2020-08" db="EMBL/GenBank/DDBJ databases">
        <title>Genomic Encyclopedia of Type Strains, Phase IV (KMG-IV): sequencing the most valuable type-strain genomes for metagenomic binning, comparative biology and taxonomic classification.</title>
        <authorList>
            <person name="Goeker M."/>
        </authorList>
    </citation>
    <scope>NUCLEOTIDE SEQUENCE [LARGE SCALE GENOMIC DNA]</scope>
    <source>
        <strain evidence="2 3">DSM 28760</strain>
    </source>
</reference>
<keyword evidence="1" id="KW-1133">Transmembrane helix</keyword>
<sequence length="112" mass="12279">MPPERETSPAPDTRLIVVRYIIVLCIILIAGGFPIISVMVSSWIADNAGCVLHEGSKNPCIVFGHDIGRLLYTMFVMGWLGLATLPIGALALAGWCLVVLAHVVRALWRRRK</sequence>
<keyword evidence="1" id="KW-0472">Membrane</keyword>
<organism evidence="2 3">
    <name type="scientific">Pseudochelatococcus contaminans</name>
    <dbReference type="NCBI Taxonomy" id="1538103"/>
    <lineage>
        <taxon>Bacteria</taxon>
        <taxon>Pseudomonadati</taxon>
        <taxon>Pseudomonadota</taxon>
        <taxon>Alphaproteobacteria</taxon>
        <taxon>Hyphomicrobiales</taxon>
        <taxon>Chelatococcaceae</taxon>
        <taxon>Pseudochelatococcus</taxon>
    </lineage>
</organism>
<proteinExistence type="predicted"/>
<name>A0A7W5Z3Q7_9HYPH</name>
<gene>
    <name evidence="2" type="ORF">FHS81_001262</name>
</gene>
<evidence type="ECO:0008006" key="4">
    <source>
        <dbReference type="Google" id="ProtNLM"/>
    </source>
</evidence>
<comment type="caution">
    <text evidence="2">The sequence shown here is derived from an EMBL/GenBank/DDBJ whole genome shotgun (WGS) entry which is preliminary data.</text>
</comment>
<keyword evidence="1" id="KW-0812">Transmembrane</keyword>
<evidence type="ECO:0000313" key="2">
    <source>
        <dbReference type="EMBL" id="MBB3809192.1"/>
    </source>
</evidence>
<dbReference type="Proteomes" id="UP000537592">
    <property type="component" value="Unassembled WGS sequence"/>
</dbReference>
<evidence type="ECO:0000256" key="1">
    <source>
        <dbReference type="SAM" id="Phobius"/>
    </source>
</evidence>